<keyword evidence="4" id="KW-1185">Reference proteome</keyword>
<evidence type="ECO:0000313" key="3">
    <source>
        <dbReference type="EMBL" id="SFH09618.1"/>
    </source>
</evidence>
<dbReference type="RefSeq" id="WP_210187006.1">
    <property type="nucleotide sequence ID" value="NZ_FOPM01000034.1"/>
</dbReference>
<dbReference type="InterPro" id="IPR036291">
    <property type="entry name" value="NAD(P)-bd_dom_sf"/>
</dbReference>
<evidence type="ECO:0000313" key="4">
    <source>
        <dbReference type="Proteomes" id="UP000199229"/>
    </source>
</evidence>
<dbReference type="PANTHER" id="PTHR43574">
    <property type="entry name" value="EPIMERASE-RELATED"/>
    <property type="match status" value="1"/>
</dbReference>
<dbReference type="Gene3D" id="3.90.25.10">
    <property type="entry name" value="UDP-galactose 4-epimerase, domain 1"/>
    <property type="match status" value="1"/>
</dbReference>
<dbReference type="EMBL" id="FOPM01000034">
    <property type="protein sequence ID" value="SFH09618.1"/>
    <property type="molecule type" value="Genomic_DNA"/>
</dbReference>
<dbReference type="Proteomes" id="UP000199229">
    <property type="component" value="Unassembled WGS sequence"/>
</dbReference>
<evidence type="ECO:0000259" key="2">
    <source>
        <dbReference type="Pfam" id="PF01370"/>
    </source>
</evidence>
<dbReference type="PRINTS" id="PR01713">
    <property type="entry name" value="NUCEPIMERASE"/>
</dbReference>
<dbReference type="AlphaFoldDB" id="A0A1I2X7Y7"/>
<organism evidence="3 4">
    <name type="scientific">Methylobacterium gossipiicola</name>
    <dbReference type="NCBI Taxonomy" id="582675"/>
    <lineage>
        <taxon>Bacteria</taxon>
        <taxon>Pseudomonadati</taxon>
        <taxon>Pseudomonadota</taxon>
        <taxon>Alphaproteobacteria</taxon>
        <taxon>Hyphomicrobiales</taxon>
        <taxon>Methylobacteriaceae</taxon>
        <taxon>Methylobacterium</taxon>
    </lineage>
</organism>
<feature type="domain" description="NAD-dependent epimerase/dehydratase" evidence="2">
    <location>
        <begin position="5"/>
        <end position="254"/>
    </location>
</feature>
<dbReference type="Gene3D" id="3.40.50.720">
    <property type="entry name" value="NAD(P)-binding Rossmann-like Domain"/>
    <property type="match status" value="1"/>
</dbReference>
<dbReference type="InterPro" id="IPR001509">
    <property type="entry name" value="Epimerase_deHydtase"/>
</dbReference>
<sequence>MTLRVLVTGVAGFIGYHVANQLIRNGNAVLGIDSINSYYDQNLKKSRLSMLENLVNFSYEIFDLVDAEKVLEATKKFQPTHIVHLAAQAGVRYSLQNPQAYINANVSGFLSVLEACRAYSVEHLIYASSSSVYGANTKVPFSETDRVEQPVSLYAATKRSNELMAQTYAHLFGIPQSGLRFFTVYGPWGRPDMAYHIFTKAILEGRQIELFNHGRMERDFTYIDDVVEAIVRLLGKPPNSFGMEAAPHIVYNIGNHTPVKLERFIQIISEKTGRSANKVYRPMQLGDVVATYANVDRLMAAVDFAPRTSLEDGLGRFVDWYKDYYRDL</sequence>
<proteinExistence type="predicted"/>
<dbReference type="STRING" id="582675.SAMN05192565_13427"/>
<gene>
    <name evidence="3" type="ORF">SAMN05192565_13427</name>
</gene>
<reference evidence="4" key="1">
    <citation type="submission" date="2016-10" db="EMBL/GenBank/DDBJ databases">
        <authorList>
            <person name="Varghese N."/>
            <person name="Submissions S."/>
        </authorList>
    </citation>
    <scope>NUCLEOTIDE SEQUENCE [LARGE SCALE GENOMIC DNA]</scope>
    <source>
        <strain evidence="4">Gh-105</strain>
    </source>
</reference>
<accession>A0A1I2X7Y7</accession>
<protein>
    <submittedName>
        <fullName evidence="3">UDP-glucuronate 4-epimerase</fullName>
    </submittedName>
</protein>
<dbReference type="Pfam" id="PF01370">
    <property type="entry name" value="Epimerase"/>
    <property type="match status" value="1"/>
</dbReference>
<evidence type="ECO:0000256" key="1">
    <source>
        <dbReference type="ARBA" id="ARBA00023027"/>
    </source>
</evidence>
<keyword evidence="1" id="KW-0520">NAD</keyword>
<name>A0A1I2X7Y7_9HYPH</name>
<dbReference type="SUPFAM" id="SSF51735">
    <property type="entry name" value="NAD(P)-binding Rossmann-fold domains"/>
    <property type="match status" value="1"/>
</dbReference>